<accession>A0A251TRQ7</accession>
<proteinExistence type="predicted"/>
<reference evidence="2" key="3">
    <citation type="submission" date="2020-06" db="EMBL/GenBank/DDBJ databases">
        <title>Helianthus annuus Genome sequencing and assembly Release 2.</title>
        <authorList>
            <person name="Gouzy J."/>
            <person name="Langlade N."/>
            <person name="Munos S."/>
        </authorList>
    </citation>
    <scope>NUCLEOTIDE SEQUENCE</scope>
    <source>
        <tissue evidence="2">Leaves</tissue>
    </source>
</reference>
<dbReference type="STRING" id="4232.A0A251TRQ7"/>
<dbReference type="InParanoid" id="A0A251TRQ7"/>
<feature type="region of interest" description="Disordered" evidence="1">
    <location>
        <begin position="1"/>
        <end position="38"/>
    </location>
</feature>
<dbReference type="PANTHER" id="PTHR33386:SF5">
    <property type="entry name" value="OS02G0740600 PROTEIN"/>
    <property type="match status" value="1"/>
</dbReference>
<evidence type="ECO:0008006" key="5">
    <source>
        <dbReference type="Google" id="ProtNLM"/>
    </source>
</evidence>
<reference evidence="2 4" key="1">
    <citation type="journal article" date="2017" name="Nature">
        <title>The sunflower genome provides insights into oil metabolism, flowering and Asterid evolution.</title>
        <authorList>
            <person name="Badouin H."/>
            <person name="Gouzy J."/>
            <person name="Grassa C.J."/>
            <person name="Murat F."/>
            <person name="Staton S.E."/>
            <person name="Cottret L."/>
            <person name="Lelandais-Briere C."/>
            <person name="Owens G.L."/>
            <person name="Carrere S."/>
            <person name="Mayjonade B."/>
            <person name="Legrand L."/>
            <person name="Gill N."/>
            <person name="Kane N.C."/>
            <person name="Bowers J.E."/>
            <person name="Hubner S."/>
            <person name="Bellec A."/>
            <person name="Berard A."/>
            <person name="Berges H."/>
            <person name="Blanchet N."/>
            <person name="Boniface M.C."/>
            <person name="Brunel D."/>
            <person name="Catrice O."/>
            <person name="Chaidir N."/>
            <person name="Claudel C."/>
            <person name="Donnadieu C."/>
            <person name="Faraut T."/>
            <person name="Fievet G."/>
            <person name="Helmstetter N."/>
            <person name="King M."/>
            <person name="Knapp S.J."/>
            <person name="Lai Z."/>
            <person name="Le Paslier M.C."/>
            <person name="Lippi Y."/>
            <person name="Lorenzon L."/>
            <person name="Mandel J.R."/>
            <person name="Marage G."/>
            <person name="Marchand G."/>
            <person name="Marquand E."/>
            <person name="Bret-Mestries E."/>
            <person name="Morien E."/>
            <person name="Nambeesan S."/>
            <person name="Nguyen T."/>
            <person name="Pegot-Espagnet P."/>
            <person name="Pouilly N."/>
            <person name="Raftis F."/>
            <person name="Sallet E."/>
            <person name="Schiex T."/>
            <person name="Thomas J."/>
            <person name="Vandecasteele C."/>
            <person name="Vares D."/>
            <person name="Vear F."/>
            <person name="Vautrin S."/>
            <person name="Crespi M."/>
            <person name="Mangin B."/>
            <person name="Burke J.M."/>
            <person name="Salse J."/>
            <person name="Munos S."/>
            <person name="Vincourt P."/>
            <person name="Rieseberg L.H."/>
            <person name="Langlade N.B."/>
        </authorList>
    </citation>
    <scope>NUCLEOTIDE SEQUENCE [LARGE SCALE GENOMIC DNA]</scope>
    <source>
        <strain evidence="4">cv. SF193</strain>
        <tissue evidence="2">Leaves</tissue>
    </source>
</reference>
<sequence>MSGNDPYGNSWADQWDHNPDPMPVSTKKTGGGIGKKVGDGFRKTKVVAATGAKKVKQGTSVGLRWIKDKYHKTTQKH</sequence>
<dbReference type="AlphaFoldDB" id="A0A251TRQ7"/>
<dbReference type="EMBL" id="MNCJ02000324">
    <property type="protein sequence ID" value="KAF5788654.1"/>
    <property type="molecule type" value="Genomic_DNA"/>
</dbReference>
<dbReference type="Proteomes" id="UP000215914">
    <property type="component" value="Chromosome 9"/>
</dbReference>
<dbReference type="Gramene" id="mRNA:HanXRQr2_Chr09g0361651">
    <property type="protein sequence ID" value="CDS:HanXRQr2_Chr09g0361651.1"/>
    <property type="gene ID" value="HanXRQr2_Chr09g0361651"/>
</dbReference>
<keyword evidence="4" id="KW-1185">Reference proteome</keyword>
<evidence type="ECO:0000313" key="3">
    <source>
        <dbReference type="EMBL" id="OTG13413.1"/>
    </source>
</evidence>
<evidence type="ECO:0000313" key="4">
    <source>
        <dbReference type="Proteomes" id="UP000215914"/>
    </source>
</evidence>
<dbReference type="EMBL" id="CM007898">
    <property type="protein sequence ID" value="OTG13413.1"/>
    <property type="molecule type" value="Genomic_DNA"/>
</dbReference>
<dbReference type="OMA" id="TKYHKTT"/>
<organism evidence="3 4">
    <name type="scientific">Helianthus annuus</name>
    <name type="common">Common sunflower</name>
    <dbReference type="NCBI Taxonomy" id="4232"/>
    <lineage>
        <taxon>Eukaryota</taxon>
        <taxon>Viridiplantae</taxon>
        <taxon>Streptophyta</taxon>
        <taxon>Embryophyta</taxon>
        <taxon>Tracheophyta</taxon>
        <taxon>Spermatophyta</taxon>
        <taxon>Magnoliopsida</taxon>
        <taxon>eudicotyledons</taxon>
        <taxon>Gunneridae</taxon>
        <taxon>Pentapetalae</taxon>
        <taxon>asterids</taxon>
        <taxon>campanulids</taxon>
        <taxon>Asterales</taxon>
        <taxon>Asteraceae</taxon>
        <taxon>Asteroideae</taxon>
        <taxon>Heliantheae alliance</taxon>
        <taxon>Heliantheae</taxon>
        <taxon>Helianthus</taxon>
    </lineage>
</organism>
<dbReference type="PANTHER" id="PTHR33386">
    <property type="entry name" value="OS02G0740600 PROTEIN"/>
    <property type="match status" value="1"/>
</dbReference>
<reference evidence="3" key="2">
    <citation type="submission" date="2017-02" db="EMBL/GenBank/DDBJ databases">
        <title>Sunflower complete genome.</title>
        <authorList>
            <person name="Langlade N."/>
            <person name="Munos S."/>
        </authorList>
    </citation>
    <scope>NUCLEOTIDE SEQUENCE [LARGE SCALE GENOMIC DNA]</scope>
    <source>
        <tissue evidence="3">Leaves</tissue>
    </source>
</reference>
<evidence type="ECO:0000313" key="2">
    <source>
        <dbReference type="EMBL" id="KAF5788654.1"/>
    </source>
</evidence>
<evidence type="ECO:0000256" key="1">
    <source>
        <dbReference type="SAM" id="MobiDB-lite"/>
    </source>
</evidence>
<gene>
    <name evidence="3" type="ORF">HannXRQ_Chr09g0237871</name>
    <name evidence="2" type="ORF">HanXRQr2_Chr09g0361651</name>
</gene>
<name>A0A251TRQ7_HELAN</name>
<protein>
    <recommendedName>
        <fullName evidence="5">CDP-diacylglycerol-glycerol-3-phosphate 3-phosphatidyltransferase</fullName>
    </recommendedName>
</protein>